<keyword evidence="6" id="KW-1133">Transmembrane helix</keyword>
<evidence type="ECO:0000256" key="4">
    <source>
        <dbReference type="ARBA" id="ARBA00022519"/>
    </source>
</evidence>
<dbReference type="InterPro" id="IPR023408">
    <property type="entry name" value="MscS_beta-dom_sf"/>
</dbReference>
<feature type="non-terminal residue" evidence="11">
    <location>
        <position position="1"/>
    </location>
</feature>
<feature type="domain" description="Mechanosensitive ion channel MscS" evidence="9">
    <location>
        <begin position="2"/>
        <end position="65"/>
    </location>
</feature>
<dbReference type="FunFam" id="2.30.30.60:FF:000002">
    <property type="entry name" value="Mechanosensitive ion channel family protein"/>
    <property type="match status" value="1"/>
</dbReference>
<accession>X1S5I0</accession>
<dbReference type="PANTHER" id="PTHR30414:SF0">
    <property type="entry name" value="MINICONDUCTANCE MECHANOSENSITIVE CHANNEL YBDG"/>
    <property type="match status" value="1"/>
</dbReference>
<dbReference type="Pfam" id="PF21082">
    <property type="entry name" value="MS_channel_3rd"/>
    <property type="match status" value="1"/>
</dbReference>
<dbReference type="InterPro" id="IPR049278">
    <property type="entry name" value="MS_channel_C"/>
</dbReference>
<evidence type="ECO:0000256" key="8">
    <source>
        <dbReference type="ARBA" id="ARBA00023136"/>
    </source>
</evidence>
<keyword evidence="5" id="KW-0812">Transmembrane</keyword>
<comment type="similarity">
    <text evidence="2">Belongs to the MscS (TC 1.A.23) family.</text>
</comment>
<keyword evidence="3" id="KW-1003">Cell membrane</keyword>
<dbReference type="SUPFAM" id="SSF50182">
    <property type="entry name" value="Sm-like ribonucleoproteins"/>
    <property type="match status" value="1"/>
</dbReference>
<organism evidence="11">
    <name type="scientific">marine sediment metagenome</name>
    <dbReference type="NCBI Taxonomy" id="412755"/>
    <lineage>
        <taxon>unclassified sequences</taxon>
        <taxon>metagenomes</taxon>
        <taxon>ecological metagenomes</taxon>
    </lineage>
</organism>
<dbReference type="EMBL" id="BARW01023937">
    <property type="protein sequence ID" value="GAI88163.1"/>
    <property type="molecule type" value="Genomic_DNA"/>
</dbReference>
<dbReference type="InterPro" id="IPR006685">
    <property type="entry name" value="MscS_channel_2nd"/>
</dbReference>
<comment type="subcellular location">
    <subcellularLocation>
        <location evidence="1">Cell inner membrane</location>
        <topology evidence="1">Multi-pass membrane protein</topology>
    </subcellularLocation>
</comment>
<comment type="caution">
    <text evidence="11">The sequence shown here is derived from an EMBL/GenBank/DDBJ whole genome shotgun (WGS) entry which is preliminary data.</text>
</comment>
<dbReference type="GO" id="GO:0005886">
    <property type="term" value="C:plasma membrane"/>
    <property type="evidence" value="ECO:0007669"/>
    <property type="project" value="UniProtKB-SubCell"/>
</dbReference>
<dbReference type="InterPro" id="IPR010920">
    <property type="entry name" value="LSM_dom_sf"/>
</dbReference>
<sequence length="228" mass="26105">GFVAGIQLSANRMIHIGDWIEMPKYGADGSVIDVALTTVKVQNWDKTIATIPTYALISDSFKNWRGMSESGGRRIKRAIYIDMSSVKFCTEEMLQKFKKFKYIIEYIERKMEEIKEHNFAAGVDESELVNGRHLTNIGTFRAYVAAYLRNHPKIHQEMTFLVRHLEPTPNGLPIQIYVFSNDQVWANYEAIQADIFDHILAVIPKFELRIFQNPTGADLQNLAHPVNA</sequence>
<evidence type="ECO:0000256" key="1">
    <source>
        <dbReference type="ARBA" id="ARBA00004429"/>
    </source>
</evidence>
<protein>
    <recommendedName>
        <fullName evidence="12">Mechanosensitive ion channel protein MscS</fullName>
    </recommendedName>
</protein>
<evidence type="ECO:0000256" key="5">
    <source>
        <dbReference type="ARBA" id="ARBA00022692"/>
    </source>
</evidence>
<name>X1S5I0_9ZZZZ</name>
<dbReference type="AlphaFoldDB" id="X1S5I0"/>
<evidence type="ECO:0000256" key="3">
    <source>
        <dbReference type="ARBA" id="ARBA00022475"/>
    </source>
</evidence>
<proteinExistence type="inferred from homology"/>
<keyword evidence="7" id="KW-0346">Stress response</keyword>
<evidence type="ECO:0000259" key="9">
    <source>
        <dbReference type="Pfam" id="PF00924"/>
    </source>
</evidence>
<dbReference type="Pfam" id="PF00924">
    <property type="entry name" value="MS_channel_2nd"/>
    <property type="match status" value="1"/>
</dbReference>
<keyword evidence="8" id="KW-0472">Membrane</keyword>
<evidence type="ECO:0000256" key="7">
    <source>
        <dbReference type="ARBA" id="ARBA00023016"/>
    </source>
</evidence>
<dbReference type="GO" id="GO:0071470">
    <property type="term" value="P:cellular response to osmotic stress"/>
    <property type="evidence" value="ECO:0007669"/>
    <property type="project" value="InterPro"/>
</dbReference>
<evidence type="ECO:0000256" key="2">
    <source>
        <dbReference type="ARBA" id="ARBA00008017"/>
    </source>
</evidence>
<dbReference type="InterPro" id="IPR030192">
    <property type="entry name" value="YbdG"/>
</dbReference>
<gene>
    <name evidence="11" type="ORF">S12H4_39593</name>
</gene>
<evidence type="ECO:0000256" key="6">
    <source>
        <dbReference type="ARBA" id="ARBA00022989"/>
    </source>
</evidence>
<dbReference type="Gene3D" id="2.30.30.60">
    <property type="match status" value="1"/>
</dbReference>
<dbReference type="PANTHER" id="PTHR30414">
    <property type="entry name" value="MINICONDUCTANCE MECHANOSENSITIVE CHANNEL YBDG"/>
    <property type="match status" value="1"/>
</dbReference>
<evidence type="ECO:0000259" key="10">
    <source>
        <dbReference type="Pfam" id="PF21082"/>
    </source>
</evidence>
<keyword evidence="4" id="KW-0997">Cell inner membrane</keyword>
<dbReference type="GO" id="GO:0008381">
    <property type="term" value="F:mechanosensitive monoatomic ion channel activity"/>
    <property type="evidence" value="ECO:0007669"/>
    <property type="project" value="InterPro"/>
</dbReference>
<reference evidence="11" key="1">
    <citation type="journal article" date="2014" name="Front. Microbiol.">
        <title>High frequency of phylogenetically diverse reductive dehalogenase-homologous genes in deep subseafloor sedimentary metagenomes.</title>
        <authorList>
            <person name="Kawai M."/>
            <person name="Futagami T."/>
            <person name="Toyoda A."/>
            <person name="Takaki Y."/>
            <person name="Nishi S."/>
            <person name="Hori S."/>
            <person name="Arai W."/>
            <person name="Tsubouchi T."/>
            <person name="Morono Y."/>
            <person name="Uchiyama I."/>
            <person name="Ito T."/>
            <person name="Fujiyama A."/>
            <person name="Inagaki F."/>
            <person name="Takami H."/>
        </authorList>
    </citation>
    <scope>NUCLEOTIDE SEQUENCE</scope>
    <source>
        <strain evidence="11">Expedition CK06-06</strain>
    </source>
</reference>
<evidence type="ECO:0008006" key="12">
    <source>
        <dbReference type="Google" id="ProtNLM"/>
    </source>
</evidence>
<evidence type="ECO:0000313" key="11">
    <source>
        <dbReference type="EMBL" id="GAI88163.1"/>
    </source>
</evidence>
<feature type="domain" description="Mechanosensitive ion channel MscS C-terminal" evidence="10">
    <location>
        <begin position="145"/>
        <end position="203"/>
    </location>
</feature>